<evidence type="ECO:0000256" key="2">
    <source>
        <dbReference type="SAM" id="SignalP"/>
    </source>
</evidence>
<keyword evidence="4" id="KW-1185">Reference proteome</keyword>
<name>A0ABU3M7H8_9ACTN</name>
<evidence type="ECO:0000313" key="3">
    <source>
        <dbReference type="EMBL" id="MDT7847472.1"/>
    </source>
</evidence>
<dbReference type="RefSeq" id="WP_314207662.1">
    <property type="nucleotide sequence ID" value="NZ_JAVTLL010000051.1"/>
</dbReference>
<sequence>MKARVSVAALTVPFQLLLSVSLAGCSEREAADVVGQATPAGSKVSKEPWGAEKSGQTAPVKPRTAEEFLAAAKATMAGEKGWTFNVRGSEDLVLQGEKNTALYTATVRRAMGEPRALHSTGTIYTDGIGKPEEIFVLDDTGYVKEGGSGAAWKHGLLTDPEIANKVEDPVAALDAFEAYAKDGGAGGGISLIKSAGQVELQVSTPSSKLTAVRELDVVKKAARELNPTLKRLRAAGVTASENQITVKRVIESVVLDASTHRINAHSFQFTFVIPYSGQSIRYSQMVTESTEGTFEGAITMPAGVK</sequence>
<feature type="signal peptide" evidence="2">
    <location>
        <begin position="1"/>
        <end position="23"/>
    </location>
</feature>
<evidence type="ECO:0000313" key="4">
    <source>
        <dbReference type="Proteomes" id="UP001257948"/>
    </source>
</evidence>
<evidence type="ECO:0000256" key="1">
    <source>
        <dbReference type="SAM" id="MobiDB-lite"/>
    </source>
</evidence>
<organism evidence="3 4">
    <name type="scientific">Streptomyces justiciae</name>
    <dbReference type="NCBI Taxonomy" id="2780140"/>
    <lineage>
        <taxon>Bacteria</taxon>
        <taxon>Bacillati</taxon>
        <taxon>Actinomycetota</taxon>
        <taxon>Actinomycetes</taxon>
        <taxon>Kitasatosporales</taxon>
        <taxon>Streptomycetaceae</taxon>
        <taxon>Streptomyces</taxon>
    </lineage>
</organism>
<dbReference type="PROSITE" id="PS51257">
    <property type="entry name" value="PROKAR_LIPOPROTEIN"/>
    <property type="match status" value="1"/>
</dbReference>
<evidence type="ECO:0008006" key="5">
    <source>
        <dbReference type="Google" id="ProtNLM"/>
    </source>
</evidence>
<reference evidence="4" key="1">
    <citation type="submission" date="2023-07" db="EMBL/GenBank/DDBJ databases">
        <title>Draft genome sequence of the endophytic actinobacterium Streptomyces justiciae WPN32, a potential antibiotic producer.</title>
        <authorList>
            <person name="Yasawong M."/>
            <person name="Pana W."/>
            <person name="Ganta P."/>
            <person name="Santapan N."/>
            <person name="Songngamsuk T."/>
            <person name="Phatcharaharikarn M."/>
            <person name="Kerdtoob S."/>
            <person name="Nantapong N."/>
        </authorList>
    </citation>
    <scope>NUCLEOTIDE SEQUENCE [LARGE SCALE GENOMIC DNA]</scope>
    <source>
        <strain evidence="4">WPN32</strain>
    </source>
</reference>
<protein>
    <recommendedName>
        <fullName evidence="5">Lipoprotein</fullName>
    </recommendedName>
</protein>
<comment type="caution">
    <text evidence="3">The sequence shown here is derived from an EMBL/GenBank/DDBJ whole genome shotgun (WGS) entry which is preliminary data.</text>
</comment>
<accession>A0ABU3M7H8</accession>
<proteinExistence type="predicted"/>
<dbReference type="EMBL" id="JAVTLL010000051">
    <property type="protein sequence ID" value="MDT7847472.1"/>
    <property type="molecule type" value="Genomic_DNA"/>
</dbReference>
<keyword evidence="2" id="KW-0732">Signal</keyword>
<gene>
    <name evidence="3" type="ORF">RQC66_42825</name>
</gene>
<feature type="chain" id="PRO_5045529044" description="Lipoprotein" evidence="2">
    <location>
        <begin position="24"/>
        <end position="305"/>
    </location>
</feature>
<feature type="region of interest" description="Disordered" evidence="1">
    <location>
        <begin position="33"/>
        <end position="61"/>
    </location>
</feature>
<dbReference type="Proteomes" id="UP001257948">
    <property type="component" value="Unassembled WGS sequence"/>
</dbReference>